<dbReference type="Proteomes" id="UP001359559">
    <property type="component" value="Unassembled WGS sequence"/>
</dbReference>
<protein>
    <submittedName>
        <fullName evidence="2">Uncharacterized protein</fullName>
    </submittedName>
</protein>
<dbReference type="EMBL" id="JAYKXN010000005">
    <property type="protein sequence ID" value="KAK7285823.1"/>
    <property type="molecule type" value="Genomic_DNA"/>
</dbReference>
<dbReference type="AlphaFoldDB" id="A0AAN9ITS2"/>
<organism evidence="2 3">
    <name type="scientific">Clitoria ternatea</name>
    <name type="common">Butterfly pea</name>
    <dbReference type="NCBI Taxonomy" id="43366"/>
    <lineage>
        <taxon>Eukaryota</taxon>
        <taxon>Viridiplantae</taxon>
        <taxon>Streptophyta</taxon>
        <taxon>Embryophyta</taxon>
        <taxon>Tracheophyta</taxon>
        <taxon>Spermatophyta</taxon>
        <taxon>Magnoliopsida</taxon>
        <taxon>eudicotyledons</taxon>
        <taxon>Gunneridae</taxon>
        <taxon>Pentapetalae</taxon>
        <taxon>rosids</taxon>
        <taxon>fabids</taxon>
        <taxon>Fabales</taxon>
        <taxon>Fabaceae</taxon>
        <taxon>Papilionoideae</taxon>
        <taxon>50 kb inversion clade</taxon>
        <taxon>NPAAA clade</taxon>
        <taxon>indigoferoid/millettioid clade</taxon>
        <taxon>Phaseoleae</taxon>
        <taxon>Clitoria</taxon>
    </lineage>
</organism>
<reference evidence="2 3" key="1">
    <citation type="submission" date="2024-01" db="EMBL/GenBank/DDBJ databases">
        <title>The genomes of 5 underutilized Papilionoideae crops provide insights into root nodulation and disease resistance.</title>
        <authorList>
            <person name="Yuan L."/>
        </authorList>
    </citation>
    <scope>NUCLEOTIDE SEQUENCE [LARGE SCALE GENOMIC DNA]</scope>
    <source>
        <strain evidence="2">LY-2023</strain>
        <tissue evidence="2">Leaf</tissue>
    </source>
</reference>
<evidence type="ECO:0000313" key="3">
    <source>
        <dbReference type="Proteomes" id="UP001359559"/>
    </source>
</evidence>
<feature type="region of interest" description="Disordered" evidence="1">
    <location>
        <begin position="70"/>
        <end position="105"/>
    </location>
</feature>
<evidence type="ECO:0000256" key="1">
    <source>
        <dbReference type="SAM" id="MobiDB-lite"/>
    </source>
</evidence>
<gene>
    <name evidence="2" type="ORF">RJT34_20604</name>
</gene>
<keyword evidence="3" id="KW-1185">Reference proteome</keyword>
<accession>A0AAN9ITS2</accession>
<name>A0AAN9ITS2_CLITE</name>
<evidence type="ECO:0000313" key="2">
    <source>
        <dbReference type="EMBL" id="KAK7285823.1"/>
    </source>
</evidence>
<proteinExistence type="predicted"/>
<comment type="caution">
    <text evidence="2">The sequence shown here is derived from an EMBL/GenBank/DDBJ whole genome shotgun (WGS) entry which is preliminary data.</text>
</comment>
<sequence>MSIAFSFTPSSSSHSSLPSTKSIPFSLSLFPSSLCLCFTHSPAFVCRIHCCANSYFLFYSSSYHKGGHGGSFGGHDDGHDGGDDGDPVRFGRGGDSENEWEGRFRRGRRELTKRRRCGGGGGNATKERVAIMVSR</sequence>
<feature type="compositionally biased region" description="Basic and acidic residues" evidence="1">
    <location>
        <begin position="74"/>
        <end position="104"/>
    </location>
</feature>